<evidence type="ECO:0000313" key="2">
    <source>
        <dbReference type="EMBL" id="EPQ53487.1"/>
    </source>
</evidence>
<evidence type="ECO:0000256" key="1">
    <source>
        <dbReference type="SAM" id="Phobius"/>
    </source>
</evidence>
<dbReference type="HOGENOM" id="CLU_3143238_0_0_1"/>
<reference evidence="2 3" key="1">
    <citation type="journal article" date="2012" name="Science">
        <title>The Paleozoic origin of enzymatic lignin decomposition reconstructed from 31 fungal genomes.</title>
        <authorList>
            <person name="Floudas D."/>
            <person name="Binder M."/>
            <person name="Riley R."/>
            <person name="Barry K."/>
            <person name="Blanchette R.A."/>
            <person name="Henrissat B."/>
            <person name="Martinez A.T."/>
            <person name="Otillar R."/>
            <person name="Spatafora J.W."/>
            <person name="Yadav J.S."/>
            <person name="Aerts A."/>
            <person name="Benoit I."/>
            <person name="Boyd A."/>
            <person name="Carlson A."/>
            <person name="Copeland A."/>
            <person name="Coutinho P.M."/>
            <person name="de Vries R.P."/>
            <person name="Ferreira P."/>
            <person name="Findley K."/>
            <person name="Foster B."/>
            <person name="Gaskell J."/>
            <person name="Glotzer D."/>
            <person name="Gorecki P."/>
            <person name="Heitman J."/>
            <person name="Hesse C."/>
            <person name="Hori C."/>
            <person name="Igarashi K."/>
            <person name="Jurgens J.A."/>
            <person name="Kallen N."/>
            <person name="Kersten P."/>
            <person name="Kohler A."/>
            <person name="Kuees U."/>
            <person name="Kumar T.K.A."/>
            <person name="Kuo A."/>
            <person name="LaButti K."/>
            <person name="Larrondo L.F."/>
            <person name="Lindquist E."/>
            <person name="Ling A."/>
            <person name="Lombard V."/>
            <person name="Lucas S."/>
            <person name="Lundell T."/>
            <person name="Martin R."/>
            <person name="McLaughlin D.J."/>
            <person name="Morgenstern I."/>
            <person name="Morin E."/>
            <person name="Murat C."/>
            <person name="Nagy L.G."/>
            <person name="Nolan M."/>
            <person name="Ohm R.A."/>
            <person name="Patyshakuliyeva A."/>
            <person name="Rokas A."/>
            <person name="Ruiz-Duenas F.J."/>
            <person name="Sabat G."/>
            <person name="Salamov A."/>
            <person name="Samejima M."/>
            <person name="Schmutz J."/>
            <person name="Slot J.C."/>
            <person name="St John F."/>
            <person name="Stenlid J."/>
            <person name="Sun H."/>
            <person name="Sun S."/>
            <person name="Syed K."/>
            <person name="Tsang A."/>
            <person name="Wiebenga A."/>
            <person name="Young D."/>
            <person name="Pisabarro A."/>
            <person name="Eastwood D.C."/>
            <person name="Martin F."/>
            <person name="Cullen D."/>
            <person name="Grigoriev I.V."/>
            <person name="Hibbett D.S."/>
        </authorList>
    </citation>
    <scope>NUCLEOTIDE SEQUENCE [LARGE SCALE GENOMIC DNA]</scope>
    <source>
        <strain evidence="2 3">ATCC 11539</strain>
    </source>
</reference>
<sequence>MRPSSCLDTSLLQIAGGVWVLLARFDYGTAAGFYAYRTTSALVIWFVFY</sequence>
<dbReference type="KEGG" id="gtr:GLOTRDRAFT_130825"/>
<gene>
    <name evidence="2" type="ORF">GLOTRDRAFT_130825</name>
</gene>
<dbReference type="RefSeq" id="XP_007867823.1">
    <property type="nucleotide sequence ID" value="XM_007869632.1"/>
</dbReference>
<accession>S7Q1V8</accession>
<dbReference type="GeneID" id="19302173"/>
<keyword evidence="1" id="KW-0472">Membrane</keyword>
<proteinExistence type="predicted"/>
<dbReference type="Proteomes" id="UP000030669">
    <property type="component" value="Unassembled WGS sequence"/>
</dbReference>
<feature type="transmembrane region" description="Helical" evidence="1">
    <location>
        <begin position="31"/>
        <end position="48"/>
    </location>
</feature>
<keyword evidence="1" id="KW-0812">Transmembrane</keyword>
<dbReference type="AlphaFoldDB" id="S7Q1V8"/>
<organism evidence="2 3">
    <name type="scientific">Gloeophyllum trabeum (strain ATCC 11539 / FP-39264 / Madison 617)</name>
    <name type="common">Brown rot fungus</name>
    <dbReference type="NCBI Taxonomy" id="670483"/>
    <lineage>
        <taxon>Eukaryota</taxon>
        <taxon>Fungi</taxon>
        <taxon>Dikarya</taxon>
        <taxon>Basidiomycota</taxon>
        <taxon>Agaricomycotina</taxon>
        <taxon>Agaricomycetes</taxon>
        <taxon>Gloeophyllales</taxon>
        <taxon>Gloeophyllaceae</taxon>
        <taxon>Gloeophyllum</taxon>
    </lineage>
</organism>
<name>S7Q1V8_GLOTA</name>
<keyword evidence="3" id="KW-1185">Reference proteome</keyword>
<protein>
    <submittedName>
        <fullName evidence="2">Uncharacterized protein</fullName>
    </submittedName>
</protein>
<dbReference type="EMBL" id="KB469305">
    <property type="protein sequence ID" value="EPQ53487.1"/>
    <property type="molecule type" value="Genomic_DNA"/>
</dbReference>
<evidence type="ECO:0000313" key="3">
    <source>
        <dbReference type="Proteomes" id="UP000030669"/>
    </source>
</evidence>
<keyword evidence="1" id="KW-1133">Transmembrane helix</keyword>